<evidence type="ECO:0008006" key="4">
    <source>
        <dbReference type="Google" id="ProtNLM"/>
    </source>
</evidence>
<evidence type="ECO:0000313" key="2">
    <source>
        <dbReference type="EMBL" id="KIK27988.1"/>
    </source>
</evidence>
<name>A0A0D0A7E1_9AGAM</name>
<feature type="signal peptide" evidence="1">
    <location>
        <begin position="1"/>
        <end position="30"/>
    </location>
</feature>
<dbReference type="EMBL" id="KN833694">
    <property type="protein sequence ID" value="KIK27988.1"/>
    <property type="molecule type" value="Genomic_DNA"/>
</dbReference>
<reference evidence="2 3" key="1">
    <citation type="submission" date="2014-04" db="EMBL/GenBank/DDBJ databases">
        <authorList>
            <consortium name="DOE Joint Genome Institute"/>
            <person name="Kuo A."/>
            <person name="Kohler A."/>
            <person name="Costa M.D."/>
            <person name="Nagy L.G."/>
            <person name="Floudas D."/>
            <person name="Copeland A."/>
            <person name="Barry K.W."/>
            <person name="Cichocki N."/>
            <person name="Veneault-Fourrey C."/>
            <person name="LaButti K."/>
            <person name="Lindquist E.A."/>
            <person name="Lipzen A."/>
            <person name="Lundell T."/>
            <person name="Morin E."/>
            <person name="Murat C."/>
            <person name="Sun H."/>
            <person name="Tunlid A."/>
            <person name="Henrissat B."/>
            <person name="Grigoriev I.V."/>
            <person name="Hibbett D.S."/>
            <person name="Martin F."/>
            <person name="Nordberg H.P."/>
            <person name="Cantor M.N."/>
            <person name="Hua S.X."/>
        </authorList>
    </citation>
    <scope>NUCLEOTIDE SEQUENCE [LARGE SCALE GENOMIC DNA]</scope>
    <source>
        <strain evidence="2 3">441</strain>
    </source>
</reference>
<evidence type="ECO:0000313" key="3">
    <source>
        <dbReference type="Proteomes" id="UP000054018"/>
    </source>
</evidence>
<accession>A0A0D0A7E1</accession>
<reference evidence="3" key="2">
    <citation type="submission" date="2015-01" db="EMBL/GenBank/DDBJ databases">
        <title>Evolutionary Origins and Diversification of the Mycorrhizal Mutualists.</title>
        <authorList>
            <consortium name="DOE Joint Genome Institute"/>
            <consortium name="Mycorrhizal Genomics Consortium"/>
            <person name="Kohler A."/>
            <person name="Kuo A."/>
            <person name="Nagy L.G."/>
            <person name="Floudas D."/>
            <person name="Copeland A."/>
            <person name="Barry K.W."/>
            <person name="Cichocki N."/>
            <person name="Veneault-Fourrey C."/>
            <person name="LaButti K."/>
            <person name="Lindquist E.A."/>
            <person name="Lipzen A."/>
            <person name="Lundell T."/>
            <person name="Morin E."/>
            <person name="Murat C."/>
            <person name="Riley R."/>
            <person name="Ohm R."/>
            <person name="Sun H."/>
            <person name="Tunlid A."/>
            <person name="Henrissat B."/>
            <person name="Grigoriev I.V."/>
            <person name="Hibbett D.S."/>
            <person name="Martin F."/>
        </authorList>
    </citation>
    <scope>NUCLEOTIDE SEQUENCE [LARGE SCALE GENOMIC DNA]</scope>
    <source>
        <strain evidence="3">441</strain>
    </source>
</reference>
<feature type="chain" id="PRO_5002218487" description="Secreted protein" evidence="1">
    <location>
        <begin position="31"/>
        <end position="81"/>
    </location>
</feature>
<dbReference type="AlphaFoldDB" id="A0A0D0A7E1"/>
<gene>
    <name evidence="2" type="ORF">PISMIDRAFT_674312</name>
</gene>
<proteinExistence type="predicted"/>
<sequence>MPIGSASPNHWTVIVLLSATALPFRSFCLAQLGLSLEAWAMTPTAQGLVPWCITKLLYCALCSVKGQSQTVSPENDIVTFF</sequence>
<dbReference type="OrthoDB" id="10615812at2759"/>
<keyword evidence="3" id="KW-1185">Reference proteome</keyword>
<protein>
    <recommendedName>
        <fullName evidence="4">Secreted protein</fullName>
    </recommendedName>
</protein>
<evidence type="ECO:0000256" key="1">
    <source>
        <dbReference type="SAM" id="SignalP"/>
    </source>
</evidence>
<organism evidence="2 3">
    <name type="scientific">Pisolithus microcarpus 441</name>
    <dbReference type="NCBI Taxonomy" id="765257"/>
    <lineage>
        <taxon>Eukaryota</taxon>
        <taxon>Fungi</taxon>
        <taxon>Dikarya</taxon>
        <taxon>Basidiomycota</taxon>
        <taxon>Agaricomycotina</taxon>
        <taxon>Agaricomycetes</taxon>
        <taxon>Agaricomycetidae</taxon>
        <taxon>Boletales</taxon>
        <taxon>Sclerodermatineae</taxon>
        <taxon>Pisolithaceae</taxon>
        <taxon>Pisolithus</taxon>
    </lineage>
</organism>
<dbReference type="HOGENOM" id="CLU_2574753_0_0_1"/>
<keyword evidence="1" id="KW-0732">Signal</keyword>
<dbReference type="Proteomes" id="UP000054018">
    <property type="component" value="Unassembled WGS sequence"/>
</dbReference>